<evidence type="ECO:0000313" key="3">
    <source>
        <dbReference type="EMBL" id="RDV02266.1"/>
    </source>
</evidence>
<organism evidence="3 4">
    <name type="scientific">Undibacter mobilis</name>
    <dbReference type="NCBI Taxonomy" id="2292256"/>
    <lineage>
        <taxon>Bacteria</taxon>
        <taxon>Pseudomonadati</taxon>
        <taxon>Pseudomonadota</taxon>
        <taxon>Alphaproteobacteria</taxon>
        <taxon>Hyphomicrobiales</taxon>
        <taxon>Nitrobacteraceae</taxon>
        <taxon>Undibacter</taxon>
    </lineage>
</organism>
<feature type="active site" description="Proton donor/acceptor" evidence="1">
    <location>
        <position position="93"/>
    </location>
</feature>
<dbReference type="Gene3D" id="3.40.50.1240">
    <property type="entry name" value="Phosphoglycerate mutase-like"/>
    <property type="match status" value="1"/>
</dbReference>
<reference evidence="4" key="1">
    <citation type="submission" date="2018-08" db="EMBL/GenBank/DDBJ databases">
        <authorList>
            <person name="Kim S.-J."/>
            <person name="Jung G.-Y."/>
        </authorList>
    </citation>
    <scope>NUCLEOTIDE SEQUENCE [LARGE SCALE GENOMIC DNA]</scope>
    <source>
        <strain evidence="4">GY_H</strain>
    </source>
</reference>
<gene>
    <name evidence="3" type="ORF">DXH78_16890</name>
</gene>
<dbReference type="AlphaFoldDB" id="A0A371B3U3"/>
<name>A0A371B3U3_9BRAD</name>
<dbReference type="OrthoDB" id="9781415at2"/>
<dbReference type="InterPro" id="IPR050275">
    <property type="entry name" value="PGM_Phosphatase"/>
</dbReference>
<dbReference type="EMBL" id="QRGO01000002">
    <property type="protein sequence ID" value="RDV02266.1"/>
    <property type="molecule type" value="Genomic_DNA"/>
</dbReference>
<sequence length="197" mass="22255">MRTVYYIRHGETDWNAAGRLQGHRDIPLNDKGRGQARHCGNVLRDLFAKEGRDPASLDYVSSPLLRATETMEWVREGLKLPRDGFRREPQLIELSFGDWEGATLALLHHKDPVRIAQREQDKYHFVPPNGESYRMVEMRMKRWYDTLAGDVVAAAHGGTCRGLMASLGIVHPAAAPLVDIVQGVVYVFRGSELTQYA</sequence>
<comment type="caution">
    <text evidence="3">The sequence shown here is derived from an EMBL/GenBank/DDBJ whole genome shotgun (WGS) entry which is preliminary data.</text>
</comment>
<dbReference type="InterPro" id="IPR029033">
    <property type="entry name" value="His_PPase_superfam"/>
</dbReference>
<dbReference type="InterPro" id="IPR013078">
    <property type="entry name" value="His_Pase_superF_clade-1"/>
</dbReference>
<feature type="binding site" evidence="2">
    <location>
        <begin position="8"/>
        <end position="15"/>
    </location>
    <ligand>
        <name>substrate</name>
    </ligand>
</feature>
<dbReference type="SUPFAM" id="SSF53254">
    <property type="entry name" value="Phosphoglycerate mutase-like"/>
    <property type="match status" value="1"/>
</dbReference>
<evidence type="ECO:0000256" key="2">
    <source>
        <dbReference type="PIRSR" id="PIRSR613078-2"/>
    </source>
</evidence>
<accession>A0A371B3U3</accession>
<dbReference type="Pfam" id="PF00300">
    <property type="entry name" value="His_Phos_1"/>
    <property type="match status" value="1"/>
</dbReference>
<protein>
    <submittedName>
        <fullName evidence="3">Histidine phosphatase family protein</fullName>
    </submittedName>
</protein>
<evidence type="ECO:0000256" key="1">
    <source>
        <dbReference type="PIRSR" id="PIRSR613078-1"/>
    </source>
</evidence>
<dbReference type="Proteomes" id="UP000263993">
    <property type="component" value="Unassembled WGS sequence"/>
</dbReference>
<dbReference type="PANTHER" id="PTHR48100">
    <property type="entry name" value="BROAD-SPECIFICITY PHOSPHATASE YOR283W-RELATED"/>
    <property type="match status" value="1"/>
</dbReference>
<dbReference type="RefSeq" id="WP_115518388.1">
    <property type="nucleotide sequence ID" value="NZ_QRGO01000002.1"/>
</dbReference>
<dbReference type="SMART" id="SM00855">
    <property type="entry name" value="PGAM"/>
    <property type="match status" value="1"/>
</dbReference>
<feature type="binding site" evidence="2">
    <location>
        <position position="66"/>
    </location>
    <ligand>
        <name>substrate</name>
    </ligand>
</feature>
<dbReference type="GO" id="GO:0005737">
    <property type="term" value="C:cytoplasm"/>
    <property type="evidence" value="ECO:0007669"/>
    <property type="project" value="TreeGrafter"/>
</dbReference>
<proteinExistence type="predicted"/>
<keyword evidence="4" id="KW-1185">Reference proteome</keyword>
<feature type="active site" description="Tele-phosphohistidine intermediate" evidence="1">
    <location>
        <position position="9"/>
    </location>
</feature>
<dbReference type="PANTHER" id="PTHR48100:SF59">
    <property type="entry name" value="ADENOSYLCOBALAMIN_ALPHA-RIBAZOLE PHOSPHATASE"/>
    <property type="match status" value="1"/>
</dbReference>
<evidence type="ECO:0000313" key="4">
    <source>
        <dbReference type="Proteomes" id="UP000263993"/>
    </source>
</evidence>
<dbReference type="CDD" id="cd07067">
    <property type="entry name" value="HP_PGM_like"/>
    <property type="match status" value="1"/>
</dbReference>
<dbReference type="GO" id="GO:0016791">
    <property type="term" value="F:phosphatase activity"/>
    <property type="evidence" value="ECO:0007669"/>
    <property type="project" value="TreeGrafter"/>
</dbReference>